<dbReference type="PANTHER" id="PTHR37816:SF1">
    <property type="entry name" value="TOXIN"/>
    <property type="match status" value="1"/>
</dbReference>
<dbReference type="InterPro" id="IPR052922">
    <property type="entry name" value="Cytidylate_Kinase-2"/>
</dbReference>
<reference evidence="1 2" key="1">
    <citation type="submission" date="2017-05" db="EMBL/GenBank/DDBJ databases">
        <title>Chromobacterium violaceum GHPS1 isolated from Hydrocarbon polluted soil in French Guiana display an awesome secondary metabolite arsenal and a battery of drug and heavy-metal-resistance and detoxification of xenobiotics proteins.</title>
        <authorList>
            <person name="Belbahri L."/>
        </authorList>
    </citation>
    <scope>NUCLEOTIDE SEQUENCE [LARGE SCALE GENOMIC DNA]</scope>
    <source>
        <strain evidence="1 2">GHPS1</strain>
    </source>
</reference>
<accession>A0A202B9L5</accession>
<dbReference type="EMBL" id="NHOO01000008">
    <property type="protein sequence ID" value="OVE48020.1"/>
    <property type="molecule type" value="Genomic_DNA"/>
</dbReference>
<dbReference type="SUPFAM" id="SSF52540">
    <property type="entry name" value="P-loop containing nucleoside triphosphate hydrolases"/>
    <property type="match status" value="1"/>
</dbReference>
<sequence length="183" mass="20541">MTERLPNRVLIVGGSGAGKSTLATRLAAVSGVPLAELDAWFWGPGWTRREAFSAEVAALAAQPRWVAEGSYASALRTLLPRAELVVWLDYPRPLQAWRIVRRSLRRAWQRETLAHGNRETLRGALFSRDSLLLWMWRGHGKRRAELSALRAVCPASWQVFRAPAQTARWLNGLILPEGDGRHD</sequence>
<gene>
    <name evidence="1" type="ORF">CBW21_11185</name>
</gene>
<proteinExistence type="predicted"/>
<comment type="caution">
    <text evidence="1">The sequence shown here is derived from an EMBL/GenBank/DDBJ whole genome shotgun (WGS) entry which is preliminary data.</text>
</comment>
<dbReference type="Gene3D" id="3.40.50.300">
    <property type="entry name" value="P-loop containing nucleotide triphosphate hydrolases"/>
    <property type="match status" value="1"/>
</dbReference>
<keyword evidence="2" id="KW-1185">Reference proteome</keyword>
<dbReference type="RefSeq" id="WP_052262704.1">
    <property type="nucleotide sequence ID" value="NZ_JABXOB010000001.1"/>
</dbReference>
<dbReference type="PANTHER" id="PTHR37816">
    <property type="entry name" value="YALI0E33011P"/>
    <property type="match status" value="1"/>
</dbReference>
<protein>
    <recommendedName>
        <fullName evidence="3">Topology modulation protein</fullName>
    </recommendedName>
</protein>
<name>A0A202B9L5_CHRVL</name>
<dbReference type="InterPro" id="IPR027417">
    <property type="entry name" value="P-loop_NTPase"/>
</dbReference>
<evidence type="ECO:0008006" key="3">
    <source>
        <dbReference type="Google" id="ProtNLM"/>
    </source>
</evidence>
<evidence type="ECO:0000313" key="2">
    <source>
        <dbReference type="Proteomes" id="UP000196342"/>
    </source>
</evidence>
<dbReference type="Proteomes" id="UP000196342">
    <property type="component" value="Unassembled WGS sequence"/>
</dbReference>
<organism evidence="1 2">
    <name type="scientific">Chromobacterium violaceum</name>
    <dbReference type="NCBI Taxonomy" id="536"/>
    <lineage>
        <taxon>Bacteria</taxon>
        <taxon>Pseudomonadati</taxon>
        <taxon>Pseudomonadota</taxon>
        <taxon>Betaproteobacteria</taxon>
        <taxon>Neisseriales</taxon>
        <taxon>Chromobacteriaceae</taxon>
        <taxon>Chromobacterium</taxon>
    </lineage>
</organism>
<evidence type="ECO:0000313" key="1">
    <source>
        <dbReference type="EMBL" id="OVE48020.1"/>
    </source>
</evidence>
<dbReference type="AlphaFoldDB" id="A0A202B9L5"/>